<dbReference type="GO" id="GO:0005262">
    <property type="term" value="F:calcium channel activity"/>
    <property type="evidence" value="ECO:0007669"/>
    <property type="project" value="TreeGrafter"/>
</dbReference>
<feature type="compositionally biased region" description="Low complexity" evidence="24">
    <location>
        <begin position="721"/>
        <end position="736"/>
    </location>
</feature>
<comment type="catalytic activity">
    <reaction evidence="18">
        <text>Ca(2+)(out) + K(+)(out) + 4 Na(+)(in) = Ca(2+)(in) + K(+)(in) + 4 Na(+)(out)</text>
        <dbReference type="Rhea" id="RHEA:69967"/>
        <dbReference type="ChEBI" id="CHEBI:29101"/>
        <dbReference type="ChEBI" id="CHEBI:29103"/>
        <dbReference type="ChEBI" id="CHEBI:29108"/>
    </reaction>
</comment>
<evidence type="ECO:0000256" key="19">
    <source>
        <dbReference type="ARBA" id="ARBA00040585"/>
    </source>
</evidence>
<evidence type="ECO:0000313" key="27">
    <source>
        <dbReference type="EMBL" id="KAF6352424.1"/>
    </source>
</evidence>
<feature type="compositionally biased region" description="Acidic residues" evidence="24">
    <location>
        <begin position="797"/>
        <end position="806"/>
    </location>
</feature>
<evidence type="ECO:0000256" key="14">
    <source>
        <dbReference type="ARBA" id="ARBA00023065"/>
    </source>
</evidence>
<dbReference type="GO" id="GO:0008273">
    <property type="term" value="F:calcium, potassium:sodium antiporter activity"/>
    <property type="evidence" value="ECO:0007669"/>
    <property type="project" value="Ensembl"/>
</dbReference>
<feature type="domain" description="Sodium/calcium exchanger membrane region" evidence="26">
    <location>
        <begin position="911"/>
        <end position="1059"/>
    </location>
</feature>
<feature type="transmembrane region" description="Helical" evidence="25">
    <location>
        <begin position="496"/>
        <end position="520"/>
    </location>
</feature>
<feature type="transmembrane region" description="Helical" evidence="25">
    <location>
        <begin position="1042"/>
        <end position="1061"/>
    </location>
</feature>
<dbReference type="Gene3D" id="1.20.1420.30">
    <property type="entry name" value="NCX, central ion-binding region"/>
    <property type="match status" value="2"/>
</dbReference>
<keyword evidence="12" id="KW-0769">Symport</keyword>
<dbReference type="KEGG" id="rfq:117022874"/>
<dbReference type="Proteomes" id="UP000472240">
    <property type="component" value="Chromosome 6"/>
</dbReference>
<feature type="transmembrane region" description="Helical" evidence="25">
    <location>
        <begin position="560"/>
        <end position="578"/>
    </location>
</feature>
<evidence type="ECO:0000256" key="11">
    <source>
        <dbReference type="ARBA" id="ARBA00022837"/>
    </source>
</evidence>
<feature type="region of interest" description="Disordered" evidence="24">
    <location>
        <begin position="74"/>
        <end position="96"/>
    </location>
</feature>
<dbReference type="GO" id="GO:0007601">
    <property type="term" value="P:visual perception"/>
    <property type="evidence" value="ECO:0007669"/>
    <property type="project" value="UniProtKB-KW"/>
</dbReference>
<feature type="domain" description="Sodium/calcium exchanger membrane region" evidence="26">
    <location>
        <begin position="461"/>
        <end position="602"/>
    </location>
</feature>
<dbReference type="PANTHER" id="PTHR10846:SF36">
    <property type="entry name" value="SODIUM_POTASSIUM_CALCIUM EXCHANGER 1"/>
    <property type="match status" value="1"/>
</dbReference>
<keyword evidence="17" id="KW-0844">Vision</keyword>
<keyword evidence="9 25" id="KW-0812">Transmembrane</keyword>
<evidence type="ECO:0000256" key="3">
    <source>
        <dbReference type="ARBA" id="ARBA00022448"/>
    </source>
</evidence>
<keyword evidence="4" id="KW-0050">Antiport</keyword>
<dbReference type="InterPro" id="IPR004837">
    <property type="entry name" value="NaCa_Exmemb"/>
</dbReference>
<evidence type="ECO:0000256" key="20">
    <source>
        <dbReference type="ARBA" id="ARBA00042035"/>
    </source>
</evidence>
<dbReference type="CTD" id="9187"/>
<feature type="transmembrane region" description="Helical" evidence="25">
    <location>
        <begin position="456"/>
        <end position="475"/>
    </location>
</feature>
<evidence type="ECO:0000256" key="6">
    <source>
        <dbReference type="ARBA" id="ARBA00022553"/>
    </source>
</evidence>
<comment type="similarity">
    <text evidence="2">Belongs to the Ca(2+):cation antiporter (CaCA) (TC 2.A.19) family. SLC24A subfamily.</text>
</comment>
<dbReference type="InterPro" id="IPR004817">
    <property type="entry name" value="SLC24A1"/>
</dbReference>
<feature type="transmembrane region" description="Helical" evidence="25">
    <location>
        <begin position="526"/>
        <end position="548"/>
    </location>
</feature>
<feature type="region of interest" description="Disordered" evidence="24">
    <location>
        <begin position="110"/>
        <end position="135"/>
    </location>
</feature>
<reference evidence="28" key="5">
    <citation type="submission" date="2025-05" db="UniProtKB">
        <authorList>
            <consortium name="Ensembl"/>
        </authorList>
    </citation>
    <scope>IDENTIFICATION</scope>
</reference>
<evidence type="ECO:0000256" key="4">
    <source>
        <dbReference type="ARBA" id="ARBA00022449"/>
    </source>
</evidence>
<dbReference type="InterPro" id="IPR044880">
    <property type="entry name" value="NCX_ion-bd_dom_sf"/>
</dbReference>
<dbReference type="InterPro" id="IPR004481">
    <property type="entry name" value="K/Na/Ca-exchanger"/>
</dbReference>
<reference evidence="28 29" key="3">
    <citation type="submission" date="2018-12" db="EMBL/GenBank/DDBJ databases">
        <title>G10K-VGP greater horseshoe bat female genome, primary haplotype.</title>
        <authorList>
            <person name="Teeling E."/>
            <person name="Myers G."/>
            <person name="Vernes S."/>
            <person name="Pippel M."/>
            <person name="Winkler S."/>
            <person name="Fedrigo O."/>
            <person name="Rhie A."/>
            <person name="Koren S."/>
            <person name="Phillippy A."/>
            <person name="Lewin H."/>
            <person name="Damas J."/>
            <person name="Howe K."/>
            <person name="Mountcastle J."/>
            <person name="Jarvis E.D."/>
        </authorList>
    </citation>
    <scope>NUCLEOTIDE SEQUENCE [LARGE SCALE GENOMIC DNA]</scope>
</reference>
<dbReference type="NCBIfam" id="TIGR00927">
    <property type="entry name" value="2A1904"/>
    <property type="match status" value="1"/>
</dbReference>
<evidence type="ECO:0000256" key="10">
    <source>
        <dbReference type="ARBA" id="ARBA00022737"/>
    </source>
</evidence>
<evidence type="ECO:0000256" key="24">
    <source>
        <dbReference type="SAM" id="MobiDB-lite"/>
    </source>
</evidence>
<keyword evidence="5" id="KW-1003">Cell membrane</keyword>
<feature type="compositionally biased region" description="Pro residues" evidence="24">
    <location>
        <begin position="421"/>
        <end position="433"/>
    </location>
</feature>
<feature type="transmembrane region" description="Helical" evidence="25">
    <location>
        <begin position="909"/>
        <end position="933"/>
    </location>
</feature>
<keyword evidence="7" id="KW-0109">Calcium transport</keyword>
<dbReference type="GO" id="GO:0006874">
    <property type="term" value="P:intracellular calcium ion homeostasis"/>
    <property type="evidence" value="ECO:0007669"/>
    <property type="project" value="Ensembl"/>
</dbReference>
<reference evidence="28 29" key="2">
    <citation type="journal article" date="2018" name="Annu Rev Anim Biosci">
        <title>Bat Biology, Genomes, and the Bat1K Project: To Generate Chromosome-Level Genomes for All Living Bat Species.</title>
        <authorList>
            <person name="Teeling E.C."/>
            <person name="Vernes S.C."/>
            <person name="Davalos L.M."/>
            <person name="Ray D.A."/>
            <person name="Gilbert M.T.P."/>
            <person name="Myers E."/>
        </authorList>
    </citation>
    <scope>NUCLEOTIDE SEQUENCE</scope>
</reference>
<evidence type="ECO:0000259" key="26">
    <source>
        <dbReference type="Pfam" id="PF01699"/>
    </source>
</evidence>
<evidence type="ECO:0000256" key="22">
    <source>
        <dbReference type="ARBA" id="ARBA00042684"/>
    </source>
</evidence>
<feature type="transmembrane region" description="Helical" evidence="25">
    <location>
        <begin position="974"/>
        <end position="997"/>
    </location>
</feature>
<dbReference type="GeneID" id="117022874"/>
<evidence type="ECO:0000256" key="2">
    <source>
        <dbReference type="ARBA" id="ARBA00005364"/>
    </source>
</evidence>
<dbReference type="GO" id="GO:0005886">
    <property type="term" value="C:plasma membrane"/>
    <property type="evidence" value="ECO:0007669"/>
    <property type="project" value="UniProtKB-SubCell"/>
</dbReference>
<keyword evidence="8" id="KW-0716">Sensory transduction</keyword>
<evidence type="ECO:0000313" key="30">
    <source>
        <dbReference type="Proteomes" id="UP000585614"/>
    </source>
</evidence>
<feature type="region of interest" description="Disordered" evidence="24">
    <location>
        <begin position="685"/>
        <end position="874"/>
    </location>
</feature>
<keyword evidence="6" id="KW-0597">Phosphoprotein</keyword>
<dbReference type="OMA" id="HNSTIRT"/>
<keyword evidence="29" id="KW-1185">Reference proteome</keyword>
<dbReference type="OrthoDB" id="2127281at2759"/>
<dbReference type="RefSeq" id="XP_032962951.1">
    <property type="nucleotide sequence ID" value="XM_033107060.1"/>
</dbReference>
<dbReference type="EMBL" id="JACAGC010000008">
    <property type="protein sequence ID" value="KAF6352424.1"/>
    <property type="molecule type" value="Genomic_DNA"/>
</dbReference>
<dbReference type="GeneTree" id="ENSGT01030000234532"/>
<evidence type="ECO:0000313" key="28">
    <source>
        <dbReference type="Ensembl" id="ENSRFEP00010006497.1"/>
    </source>
</evidence>
<evidence type="ECO:0000256" key="25">
    <source>
        <dbReference type="SAM" id="Phobius"/>
    </source>
</evidence>
<keyword evidence="13 25" id="KW-1133">Transmembrane helix</keyword>
<comment type="function">
    <text evidence="23">Calcium, potassium:sodium antiporter that transports 1 Ca(2+) and 1 K(+) in exchange for 4 Na(+). Critical component of the visual transduction cascade, controlling the calcium concentration of outer segments during light and darkness. Light causes a rapid lowering of cytosolic free calcium in the outer segment of both retinal rod and cone photoreceptors and the light-induced lowering of calcium is caused by extrusion via this protein which plays a key role in the process of light adaptation.</text>
</comment>
<evidence type="ECO:0000256" key="9">
    <source>
        <dbReference type="ARBA" id="ARBA00022692"/>
    </source>
</evidence>
<feature type="transmembrane region" description="Helical" evidence="25">
    <location>
        <begin position="1009"/>
        <end position="1030"/>
    </location>
</feature>
<feature type="compositionally biased region" description="Polar residues" evidence="24">
    <location>
        <begin position="110"/>
        <end position="134"/>
    </location>
</feature>
<name>A0A671E7I2_RHIFE</name>
<organism evidence="28 29">
    <name type="scientific">Rhinolophus ferrumequinum</name>
    <name type="common">Greater horseshoe bat</name>
    <dbReference type="NCBI Taxonomy" id="59479"/>
    <lineage>
        <taxon>Eukaryota</taxon>
        <taxon>Metazoa</taxon>
        <taxon>Chordata</taxon>
        <taxon>Craniata</taxon>
        <taxon>Vertebrata</taxon>
        <taxon>Euteleostomi</taxon>
        <taxon>Mammalia</taxon>
        <taxon>Eutheria</taxon>
        <taxon>Laurasiatheria</taxon>
        <taxon>Chiroptera</taxon>
        <taxon>Yinpterochiroptera</taxon>
        <taxon>Rhinolophoidea</taxon>
        <taxon>Rhinolophidae</taxon>
        <taxon>Rhinolophinae</taxon>
        <taxon>Rhinolophus</taxon>
    </lineage>
</organism>
<feature type="compositionally biased region" description="Pro residues" evidence="24">
    <location>
        <begin position="403"/>
        <end position="412"/>
    </location>
</feature>
<reference evidence="28 29" key="1">
    <citation type="journal article" date="2015" name="Annu Rev Anim Biosci">
        <title>The Genome 10K Project: a way forward.</title>
        <authorList>
            <person name="Koepfli K.P."/>
            <person name="Paten B."/>
            <person name="O'Brien S.J."/>
            <person name="Koepfli K.P."/>
            <person name="Paten B."/>
            <person name="Antunes A."/>
            <person name="Belov K."/>
            <person name="Bustamante C."/>
            <person name="Castoe T.A."/>
            <person name="Clawson H."/>
            <person name="Crawford A.J."/>
            <person name="Diekhans M."/>
            <person name="Distel D."/>
            <person name="Durbin R."/>
            <person name="Earl D."/>
            <person name="Fujita M.K."/>
            <person name="Gamble T."/>
            <person name="Georges A."/>
            <person name="Gemmell N."/>
            <person name="Gilbert M.T."/>
            <person name="Graves J.M."/>
            <person name="Green R.E."/>
            <person name="Hickey G."/>
            <person name="Jarvis E.D."/>
            <person name="Johnson W."/>
            <person name="Komissarov A."/>
            <person name="Korf I."/>
            <person name="Kuhn R."/>
            <person name="Larkin D.M."/>
            <person name="Lewin H."/>
            <person name="Lopez J.V."/>
            <person name="Ma J."/>
            <person name="Marques-Bonet T."/>
            <person name="Miller W."/>
            <person name="Murphy R."/>
            <person name="Pevzner P."/>
            <person name="Shapiro B."/>
            <person name="Steiner C."/>
            <person name="Tamazian G."/>
            <person name="Venkatesh B."/>
            <person name="Wang J."/>
            <person name="Wayne R."/>
            <person name="Wiley E."/>
            <person name="Yang H."/>
            <person name="Zhang G."/>
            <person name="Haussler D."/>
            <person name="Ryder O."/>
            <person name="O'Brien S.J."/>
        </authorList>
    </citation>
    <scope>NUCLEOTIDE SEQUENCE</scope>
</reference>
<gene>
    <name evidence="28" type="primary">SLC24A1</name>
    <name evidence="27" type="ORF">mRhiFer1_015435</name>
</gene>
<keyword evidence="14" id="KW-0406">Ion transport</keyword>
<keyword evidence="10" id="KW-0677">Repeat</keyword>
<sequence>MGKWDRMGVQERRSVRLKRLRWSRFLFLLGMLVIGSTYQHLRSPQGLPSLWAAVSSQHPVKLASRDLPNEEMMMVSSDPPKASPEVEGETLAPQTTVGRDEAMRSITMKNIPNSPRTTANLSPTIPQNNYSPTAAGTERVKENIPTTASGVLNHYIPTSSRSMIENYTPTTSRGETKSYHPTQARGKVKKFTPSPLGSIVNSYVPATLLTLIRSHGITPRTTVRDSETMATYKILETNPSKGIVEETTPTTLKEIIDNTPTFPINDAETNIVTSPSRVEKNTLTTPRRVDNNSSTNPWGFVGKNNLTTPQGTVLEPTAAVSKGQVTISTMAGSSPAETKASAAAWKVRNPSSRTSAPTPGIFFATFWELAKKPPPAPSTSAAPNVRVNPTTQVRQCVAVEPAPAVPTTPTPRPTTALLPEAPSPSPSALPPSWPDHHPKAEYPPDLFSVEERRQGWVVLHVFGMMYVFVALAIVCDEYFVPALGVITDKLQISEDVAGATFMAAGGSAPELFTSLIGVFISHSNVGIGTIVGSAVFNVLFVIGTCALFSREILSLTWWPLFRDVSFYIVDLLLLILFFLDSLVLWWESLLLLLAYALYVLTMKWNKKLELWLKEQLSRRPVAKVMALGDLTQPGDGSVAVDELQDDEKLKLPAVLTRGRSSASLHNSTVRSTVYRLLLHSLHPMGEVHSSKNEEEESLNQEGKANPQAKAESKPEEEEPAKLPAATVTAAPAPDVQGDQEEDPGGQEGHVAGGGSTGEMTGEELEAPGEGANGQQLGGETQLEGEGEIEAERKGNDDSEGELQAEDGEMKGDEGETEQQEFSAENPGEAESDEKGTDGEEGSDGGDGEDEDDDEEEDDEEEEEEENEEPLSLEWPGTRQKQAIYLFLLPIAFPLWLTVPDVRRLESRKFFVVTFLGSITWIAMFSYLMVWWAHQVGETIGISEEIMGLTILAAGTSIPDLITSVIVARKGLGDMAVSSSVGSNIFDITVGLPVPWLLFSLINGLQPVPVSSNGLFCAIVLLFLMLLFVISSIASCKWRMNKILGFTMFLLYFVFLIISVMLEDRIISCPVSV</sequence>
<comment type="subcellular location">
    <subcellularLocation>
        <location evidence="1">Cell membrane</location>
        <topology evidence="1">Multi-pass membrane protein</topology>
    </subcellularLocation>
</comment>
<keyword evidence="11" id="KW-0106">Calcium</keyword>
<protein>
    <recommendedName>
        <fullName evidence="19">Sodium/potassium/calcium exchanger 1</fullName>
    </recommendedName>
    <alternativeName>
        <fullName evidence="20">Na(+)/K(+)/Ca(2+)-exchange protein 1</fullName>
    </alternativeName>
    <alternativeName>
        <fullName evidence="21">Retinal rod Na-Ca+K exchanger</fullName>
    </alternativeName>
    <alternativeName>
        <fullName evidence="22">Solute carrier family 24 member 1</fullName>
    </alternativeName>
</protein>
<evidence type="ECO:0000256" key="8">
    <source>
        <dbReference type="ARBA" id="ARBA00022606"/>
    </source>
</evidence>
<dbReference type="AlphaFoldDB" id="A0A671E7I2"/>
<dbReference type="GO" id="GO:0015293">
    <property type="term" value="F:symporter activity"/>
    <property type="evidence" value="ECO:0007669"/>
    <property type="project" value="UniProtKB-KW"/>
</dbReference>
<evidence type="ECO:0000256" key="5">
    <source>
        <dbReference type="ARBA" id="ARBA00022475"/>
    </source>
</evidence>
<evidence type="ECO:0000256" key="15">
    <source>
        <dbReference type="ARBA" id="ARBA00023136"/>
    </source>
</evidence>
<feature type="region of interest" description="Disordered" evidence="24">
    <location>
        <begin position="403"/>
        <end position="435"/>
    </location>
</feature>
<dbReference type="FunFam" id="1.20.1420.30:FF:000002">
    <property type="entry name" value="Sodium/potassium/calcium exchanger 2 isoform 1"/>
    <property type="match status" value="1"/>
</dbReference>
<feature type="region of interest" description="Disordered" evidence="24">
    <location>
        <begin position="169"/>
        <end position="190"/>
    </location>
</feature>
<dbReference type="Proteomes" id="UP000585614">
    <property type="component" value="Unassembled WGS sequence"/>
</dbReference>
<evidence type="ECO:0000313" key="29">
    <source>
        <dbReference type="Proteomes" id="UP000472240"/>
    </source>
</evidence>
<accession>A0A671E7I2</accession>
<evidence type="ECO:0000256" key="1">
    <source>
        <dbReference type="ARBA" id="ARBA00004651"/>
    </source>
</evidence>
<evidence type="ECO:0000256" key="23">
    <source>
        <dbReference type="ARBA" id="ARBA00045976"/>
    </source>
</evidence>
<evidence type="ECO:0000256" key="18">
    <source>
        <dbReference type="ARBA" id="ARBA00033627"/>
    </source>
</evidence>
<dbReference type="NCBIfam" id="TIGR00367">
    <property type="entry name" value="calcium/sodium antiporter"/>
    <property type="match status" value="1"/>
</dbReference>
<dbReference type="FunFam" id="1.20.1420.30:FF:000004">
    <property type="entry name" value="Sodium/potassium/calcium exchanger 2 isoform 1"/>
    <property type="match status" value="1"/>
</dbReference>
<keyword evidence="16" id="KW-0325">Glycoprotein</keyword>
<reference evidence="27 30" key="4">
    <citation type="journal article" date="2020" name="Nature">
        <title>Six reference-quality genomes reveal evolution of bat adaptations.</title>
        <authorList>
            <person name="Jebb D."/>
            <person name="Huang Z."/>
            <person name="Pippel M."/>
            <person name="Hughes G.M."/>
            <person name="Lavrichenko K."/>
            <person name="Devanna P."/>
            <person name="Winkler S."/>
            <person name="Jermiin L.S."/>
            <person name="Skirmuntt E.C."/>
            <person name="Katzourakis A."/>
            <person name="Burkitt-Gray L."/>
            <person name="Ray D.A."/>
            <person name="Sullivan K.A.M."/>
            <person name="Roscito J.G."/>
            <person name="Kirilenko B.M."/>
            <person name="Davalos L.M."/>
            <person name="Corthals A.P."/>
            <person name="Power M.L."/>
            <person name="Jones G."/>
            <person name="Ransome R.D."/>
            <person name="Dechmann D.K.N."/>
            <person name="Locatelli A.G."/>
            <person name="Puechmaille S.J."/>
            <person name="Fedrigo O."/>
            <person name="Jarvis E.D."/>
            <person name="Hiller M."/>
            <person name="Vernes S.C."/>
            <person name="Myers E.W."/>
            <person name="Teeling E.C."/>
        </authorList>
    </citation>
    <scope>NUCLEOTIDE SEQUENCE [LARGE SCALE GENOMIC DNA]</scope>
    <source>
        <strain evidence="27">MRhiFer1</strain>
        <tissue evidence="27">Lung</tissue>
    </source>
</reference>
<dbReference type="GO" id="GO:0060292">
    <property type="term" value="P:long-term synaptic depression"/>
    <property type="evidence" value="ECO:0007669"/>
    <property type="project" value="TreeGrafter"/>
</dbReference>
<dbReference type="Pfam" id="PF01699">
    <property type="entry name" value="Na_Ca_ex"/>
    <property type="match status" value="2"/>
</dbReference>
<evidence type="ECO:0000256" key="21">
    <source>
        <dbReference type="ARBA" id="ARBA00042297"/>
    </source>
</evidence>
<feature type="compositionally biased region" description="Acidic residues" evidence="24">
    <location>
        <begin position="838"/>
        <end position="870"/>
    </location>
</feature>
<evidence type="ECO:0000256" key="13">
    <source>
        <dbReference type="ARBA" id="ARBA00022989"/>
    </source>
</evidence>
<keyword evidence="3" id="KW-0813">Transport</keyword>
<dbReference type="Ensembl" id="ENSRFET00010007120.1">
    <property type="protein sequence ID" value="ENSRFEP00010006497.1"/>
    <property type="gene ID" value="ENSRFEG00010004368.1"/>
</dbReference>
<evidence type="ECO:0000256" key="12">
    <source>
        <dbReference type="ARBA" id="ARBA00022847"/>
    </source>
</evidence>
<evidence type="ECO:0000256" key="7">
    <source>
        <dbReference type="ARBA" id="ARBA00022568"/>
    </source>
</evidence>
<evidence type="ECO:0000256" key="16">
    <source>
        <dbReference type="ARBA" id="ARBA00023180"/>
    </source>
</evidence>
<dbReference type="GO" id="GO:0060291">
    <property type="term" value="P:long-term synaptic potentiation"/>
    <property type="evidence" value="ECO:0007669"/>
    <property type="project" value="TreeGrafter"/>
</dbReference>
<feature type="compositionally biased region" description="Gly residues" evidence="24">
    <location>
        <begin position="745"/>
        <end position="756"/>
    </location>
</feature>
<dbReference type="PANTHER" id="PTHR10846">
    <property type="entry name" value="SODIUM/POTASSIUM/CALCIUM EXCHANGER"/>
    <property type="match status" value="1"/>
</dbReference>
<proteinExistence type="inferred from homology"/>
<evidence type="ECO:0000256" key="17">
    <source>
        <dbReference type="ARBA" id="ARBA00023305"/>
    </source>
</evidence>
<keyword evidence="15 25" id="KW-0472">Membrane</keyword>
<feature type="transmembrane region" description="Helical" evidence="25">
    <location>
        <begin position="945"/>
        <end position="967"/>
    </location>
</feature>